<keyword evidence="4" id="KW-1133">Transmembrane helix</keyword>
<gene>
    <name evidence="6" type="ORF">LOD99_11276</name>
</gene>
<protein>
    <submittedName>
        <fullName evidence="6">tRNA-dihydrouridine(47) synthase -like</fullName>
    </submittedName>
</protein>
<evidence type="ECO:0000313" key="7">
    <source>
        <dbReference type="Proteomes" id="UP001165289"/>
    </source>
</evidence>
<dbReference type="PANTHER" id="PTHR45846:SF1">
    <property type="entry name" value="TRNA-DIHYDROURIDINE(47) SYNTHASE [NAD(P)(+)]-LIKE"/>
    <property type="match status" value="1"/>
</dbReference>
<proteinExistence type="predicted"/>
<keyword evidence="1" id="KW-0507">mRNA processing</keyword>
<name>A0AAV7K6N2_9METZ</name>
<dbReference type="Gene3D" id="4.10.1000.10">
    <property type="entry name" value="Zinc finger, CCCH-type"/>
    <property type="match status" value="1"/>
</dbReference>
<evidence type="ECO:0000256" key="2">
    <source>
        <dbReference type="PROSITE-ProRule" id="PRU00723"/>
    </source>
</evidence>
<dbReference type="AlphaFoldDB" id="A0AAV7K6N2"/>
<keyword evidence="2" id="KW-0479">Metal-binding</keyword>
<reference evidence="6 7" key="1">
    <citation type="journal article" date="2023" name="BMC Biol.">
        <title>The compact genome of the sponge Oopsacas minuta (Hexactinellida) is lacking key metazoan core genes.</title>
        <authorList>
            <person name="Santini S."/>
            <person name="Schenkelaars Q."/>
            <person name="Jourda C."/>
            <person name="Duchesne M."/>
            <person name="Belahbib H."/>
            <person name="Rocher C."/>
            <person name="Selva M."/>
            <person name="Riesgo A."/>
            <person name="Vervoort M."/>
            <person name="Leys S.P."/>
            <person name="Kodjabachian L."/>
            <person name="Le Bivic A."/>
            <person name="Borchiellini C."/>
            <person name="Claverie J.M."/>
            <person name="Renard E."/>
        </authorList>
    </citation>
    <scope>NUCLEOTIDE SEQUENCE [LARGE SCALE GENOMIC DNA]</scope>
    <source>
        <strain evidence="6">SPO-2</strain>
    </source>
</reference>
<dbReference type="PROSITE" id="PS50103">
    <property type="entry name" value="ZF_C3H1"/>
    <property type="match status" value="2"/>
</dbReference>
<dbReference type="SUPFAM" id="SSF101898">
    <property type="entry name" value="NHL repeat"/>
    <property type="match status" value="1"/>
</dbReference>
<dbReference type="Proteomes" id="UP001165289">
    <property type="component" value="Unassembled WGS sequence"/>
</dbReference>
<feature type="domain" description="C3H1-type" evidence="5">
    <location>
        <begin position="119"/>
        <end position="147"/>
    </location>
</feature>
<feature type="zinc finger region" description="C3H1-type" evidence="2">
    <location>
        <begin position="119"/>
        <end position="147"/>
    </location>
</feature>
<keyword evidence="2" id="KW-0862">Zinc</keyword>
<keyword evidence="4" id="KW-0472">Membrane</keyword>
<comment type="caution">
    <text evidence="6">The sequence shown here is derived from an EMBL/GenBank/DDBJ whole genome shotgun (WGS) entry which is preliminary data.</text>
</comment>
<dbReference type="GO" id="GO:0003723">
    <property type="term" value="F:RNA binding"/>
    <property type="evidence" value="ECO:0007669"/>
    <property type="project" value="TreeGrafter"/>
</dbReference>
<keyword evidence="4" id="KW-0812">Transmembrane</keyword>
<organism evidence="6 7">
    <name type="scientific">Oopsacas minuta</name>
    <dbReference type="NCBI Taxonomy" id="111878"/>
    <lineage>
        <taxon>Eukaryota</taxon>
        <taxon>Metazoa</taxon>
        <taxon>Porifera</taxon>
        <taxon>Hexactinellida</taxon>
        <taxon>Hexasterophora</taxon>
        <taxon>Lyssacinosida</taxon>
        <taxon>Leucopsacidae</taxon>
        <taxon>Oopsacas</taxon>
    </lineage>
</organism>
<dbReference type="PANTHER" id="PTHR45846">
    <property type="entry name" value="TRNA-DIHYDROURIDINE(47) SYNTHASE [NAD(P)(+)]-LIKE"/>
    <property type="match status" value="1"/>
</dbReference>
<accession>A0AAV7K6N2</accession>
<evidence type="ECO:0000256" key="4">
    <source>
        <dbReference type="SAM" id="Phobius"/>
    </source>
</evidence>
<dbReference type="EMBL" id="JAKMXF010000141">
    <property type="protein sequence ID" value="KAI6656640.1"/>
    <property type="molecule type" value="Genomic_DNA"/>
</dbReference>
<keyword evidence="7" id="KW-1185">Reference proteome</keyword>
<feature type="transmembrane region" description="Helical" evidence="4">
    <location>
        <begin position="41"/>
        <end position="59"/>
    </location>
</feature>
<evidence type="ECO:0000256" key="3">
    <source>
        <dbReference type="SAM" id="MobiDB-lite"/>
    </source>
</evidence>
<feature type="compositionally biased region" description="Basic residues" evidence="3">
    <location>
        <begin position="101"/>
        <end position="114"/>
    </location>
</feature>
<dbReference type="Gene3D" id="2.120.10.30">
    <property type="entry name" value="TolB, C-terminal domain"/>
    <property type="match status" value="1"/>
</dbReference>
<dbReference type="GO" id="GO:0006397">
    <property type="term" value="P:mRNA processing"/>
    <property type="evidence" value="ECO:0007669"/>
    <property type="project" value="UniProtKB-KW"/>
</dbReference>
<feature type="zinc finger region" description="C3H1-type" evidence="2">
    <location>
        <begin position="160"/>
        <end position="185"/>
    </location>
</feature>
<dbReference type="InterPro" id="IPR000571">
    <property type="entry name" value="Znf_CCCH"/>
</dbReference>
<dbReference type="GO" id="GO:0008270">
    <property type="term" value="F:zinc ion binding"/>
    <property type="evidence" value="ECO:0007669"/>
    <property type="project" value="UniProtKB-KW"/>
</dbReference>
<sequence>MTSLSSFYLLIHLLYQILALLKFISHYLMLIILIIYKHKPWGLTCFCYISTVVSIVLATESEVLVTSPTDSSLRSAGIAAVKKEYILKRVREDASGDGKQGKKKARGQNKHRPRSARELPHHRLCRSIVRGSQCSAIPNCRFLHSVDDYLANKPADLGDKCILYERDGECPYGVTCRFMKGHSQTGKVVDRVKREKQPSNYNFLYSQLRKGKVDLPRSDKYLQTMDSKNNSSKEIAKTESTDNSVNSTVIPIQTVTPVDYIDIDRSTGLIYVTDEKPFGRVSIFSSCLEFITTFTHVELNYPLVIFLTRDNVYVSDWNICNLFHFSEDSGYCKISNVNCLNTPSTEYVNAHGFAFSEHEDLYIPDPCLNNIRVLDANHFTYKSCITHPSLIRPCIIRISSDILYVKLLRASREILLFTLDGNNINSSLTQELRNPLIKTHNFWVDPYNGNLIISDMKVIQIFSQQAKHLHTIDVIDKSMIPVNVAVTCDNNIVVLYYDSRAVVYAFTCF</sequence>
<feature type="transmembrane region" description="Helical" evidence="4">
    <location>
        <begin position="6"/>
        <end position="34"/>
    </location>
</feature>
<evidence type="ECO:0000256" key="1">
    <source>
        <dbReference type="ARBA" id="ARBA00022664"/>
    </source>
</evidence>
<dbReference type="InterPro" id="IPR011042">
    <property type="entry name" value="6-blade_b-propeller_TolB-like"/>
</dbReference>
<dbReference type="GO" id="GO:0017150">
    <property type="term" value="F:tRNA dihydrouridine synthase activity"/>
    <property type="evidence" value="ECO:0007669"/>
    <property type="project" value="TreeGrafter"/>
</dbReference>
<evidence type="ECO:0000313" key="6">
    <source>
        <dbReference type="EMBL" id="KAI6656640.1"/>
    </source>
</evidence>
<keyword evidence="2" id="KW-0863">Zinc-finger</keyword>
<feature type="domain" description="C3H1-type" evidence="5">
    <location>
        <begin position="160"/>
        <end position="185"/>
    </location>
</feature>
<feature type="region of interest" description="Disordered" evidence="3">
    <location>
        <begin position="93"/>
        <end position="117"/>
    </location>
</feature>
<evidence type="ECO:0000259" key="5">
    <source>
        <dbReference type="PROSITE" id="PS50103"/>
    </source>
</evidence>